<sequence>MINKDLEISIEATINEAKRRGHEYLCIEHILFAILHDDKGIDIITNCGGSIANLKSALNDFFGKKVPKLPKNKRDIPQPTVGFQRVLQRALWHLQSSGKDEVDSGDLLASIYMEEDCYASYFLQREGVTRLDVLNYISHGITKIVGDSDASEQPGDDSYHSDSKSQADALKHFTVNLIDKAANGDIDPLIGRENEIQRTIQVLCRRRKNNPVFVGEPGVGKTAIVEGLALKIFEGTVPDALKNTHIFLLDMGSMLAGTKFRGEFEARLKSTIDALKKIKNAIFFIDEIHTIVGAGATSGGALDASNILKPVLSTGKLRCIGASTYEEYKNYFEKDRALSRRFQKIEVHEPSIDESCQILHGLKSYYEAFHCVSFTDNAIKTAVELSAKYINDRYLPDKAIDVMDETG</sequence>
<keyword evidence="2" id="KW-0067">ATP-binding</keyword>
<gene>
    <name evidence="6" type="ORF">HWQ67_16985</name>
</gene>
<dbReference type="InterPro" id="IPR018368">
    <property type="entry name" value="ClpA/B_CS1"/>
</dbReference>
<dbReference type="InterPro" id="IPR004176">
    <property type="entry name" value="Clp_R_N"/>
</dbReference>
<reference evidence="6 7" key="1">
    <citation type="journal article" date="2020" name="J Geophys Res Biogeosci">
        <title>Magnetotaxis as an Adaptation to Enable Bacterial Shuttling of Microbial Sulfur and Sulfur Cycling Across Aquatic Oxic#Anoxic Interfaces.</title>
        <authorList>
            <person name="Li J."/>
            <person name="Liu P."/>
            <person name="Wang J."/>
            <person name="Roberts A.P."/>
            <person name="Pan Y."/>
        </authorList>
    </citation>
    <scope>NUCLEOTIDE SEQUENCE [LARGE SCALE GENOMIC DNA]</scope>
    <source>
        <strain evidence="6 7">MYR-1_YQ</strain>
    </source>
</reference>
<dbReference type="Proteomes" id="UP001196980">
    <property type="component" value="Unassembled WGS sequence"/>
</dbReference>
<evidence type="ECO:0000256" key="2">
    <source>
        <dbReference type="ARBA" id="ARBA00022840"/>
    </source>
</evidence>
<dbReference type="RefSeq" id="WP_218253883.1">
    <property type="nucleotide sequence ID" value="NZ_JABXWD010000512.1"/>
</dbReference>
<evidence type="ECO:0000313" key="6">
    <source>
        <dbReference type="EMBL" id="MBV6343274.1"/>
    </source>
</evidence>
<dbReference type="SMART" id="SM00382">
    <property type="entry name" value="AAA"/>
    <property type="match status" value="1"/>
</dbReference>
<comment type="caution">
    <text evidence="6">The sequence shown here is derived from an EMBL/GenBank/DDBJ whole genome shotgun (WGS) entry which is preliminary data.</text>
</comment>
<dbReference type="CDD" id="cd00009">
    <property type="entry name" value="AAA"/>
    <property type="match status" value="1"/>
</dbReference>
<dbReference type="Pfam" id="PF02861">
    <property type="entry name" value="Clp_N"/>
    <property type="match status" value="1"/>
</dbReference>
<keyword evidence="7" id="KW-1185">Reference proteome</keyword>
<dbReference type="InterPro" id="IPR050130">
    <property type="entry name" value="ClpA_ClpB"/>
</dbReference>
<evidence type="ECO:0000313" key="7">
    <source>
        <dbReference type="Proteomes" id="UP001196980"/>
    </source>
</evidence>
<keyword evidence="4" id="KW-0677">Repeat</keyword>
<accession>A0ABS6S344</accession>
<dbReference type="PANTHER" id="PTHR11638">
    <property type="entry name" value="ATP-DEPENDENT CLP PROTEASE"/>
    <property type="match status" value="1"/>
</dbReference>
<organism evidence="6 7">
    <name type="scientific">Candidatus Magnetobacterium casense</name>
    <dbReference type="NCBI Taxonomy" id="1455061"/>
    <lineage>
        <taxon>Bacteria</taxon>
        <taxon>Pseudomonadati</taxon>
        <taxon>Nitrospirota</taxon>
        <taxon>Thermodesulfovibrionia</taxon>
        <taxon>Thermodesulfovibrionales</taxon>
        <taxon>Candidatus Magnetobacteriaceae</taxon>
        <taxon>Candidatus Magnetobacterium</taxon>
    </lineage>
</organism>
<name>A0ABS6S344_9BACT</name>
<dbReference type="InterPro" id="IPR003959">
    <property type="entry name" value="ATPase_AAA_core"/>
</dbReference>
<dbReference type="PROSITE" id="PS00870">
    <property type="entry name" value="CLPAB_1"/>
    <property type="match status" value="1"/>
</dbReference>
<dbReference type="InterPro" id="IPR003593">
    <property type="entry name" value="AAA+_ATPase"/>
</dbReference>
<evidence type="ECO:0000256" key="4">
    <source>
        <dbReference type="PROSITE-ProRule" id="PRU01251"/>
    </source>
</evidence>
<keyword evidence="1" id="KW-0547">Nucleotide-binding</keyword>
<dbReference type="EMBL" id="JABXWD010000512">
    <property type="protein sequence ID" value="MBV6343274.1"/>
    <property type="molecule type" value="Genomic_DNA"/>
</dbReference>
<proteinExistence type="predicted"/>
<evidence type="ECO:0000259" key="5">
    <source>
        <dbReference type="PROSITE" id="PS51903"/>
    </source>
</evidence>
<keyword evidence="3" id="KW-0143">Chaperone</keyword>
<feature type="domain" description="Clp R" evidence="5">
    <location>
        <begin position="1"/>
        <end position="147"/>
    </location>
</feature>
<feature type="non-terminal residue" evidence="6">
    <location>
        <position position="407"/>
    </location>
</feature>
<evidence type="ECO:0000256" key="1">
    <source>
        <dbReference type="ARBA" id="ARBA00022741"/>
    </source>
</evidence>
<dbReference type="InterPro" id="IPR041546">
    <property type="entry name" value="ClpA/ClpB_AAA_lid"/>
</dbReference>
<dbReference type="Pfam" id="PF17871">
    <property type="entry name" value="AAA_lid_9"/>
    <property type="match status" value="1"/>
</dbReference>
<dbReference type="Pfam" id="PF00004">
    <property type="entry name" value="AAA"/>
    <property type="match status" value="1"/>
</dbReference>
<dbReference type="PANTHER" id="PTHR11638:SF111">
    <property type="entry name" value="ATP-DEPENDENT CLP PROTEASE ATP-BINDING SUBUNIT CLPA"/>
    <property type="match status" value="1"/>
</dbReference>
<dbReference type="PROSITE" id="PS51903">
    <property type="entry name" value="CLP_R"/>
    <property type="match status" value="1"/>
</dbReference>
<protein>
    <submittedName>
        <fullName evidence="6">AAA family ATPase</fullName>
    </submittedName>
</protein>
<evidence type="ECO:0000256" key="3">
    <source>
        <dbReference type="ARBA" id="ARBA00023186"/>
    </source>
</evidence>